<reference evidence="3 4" key="1">
    <citation type="submission" date="2020-09" db="EMBL/GenBank/DDBJ databases">
        <title>Draft genome of Gelidibacter salicanalis PAMC21136.</title>
        <authorList>
            <person name="Park H."/>
        </authorList>
    </citation>
    <scope>NUCLEOTIDE SEQUENCE [LARGE SCALE GENOMIC DNA]</scope>
    <source>
        <strain evidence="3 4">PAMC21136</strain>
    </source>
</reference>
<feature type="domain" description="Methyltransferase" evidence="2">
    <location>
        <begin position="46"/>
        <end position="131"/>
    </location>
</feature>
<accession>A0A934NIN2</accession>
<dbReference type="Gene3D" id="3.40.50.150">
    <property type="entry name" value="Vaccinia Virus protein VP39"/>
    <property type="match status" value="1"/>
</dbReference>
<organism evidence="3 4">
    <name type="scientific">Gelidibacter salicanalis</name>
    <dbReference type="NCBI Taxonomy" id="291193"/>
    <lineage>
        <taxon>Bacteria</taxon>
        <taxon>Pseudomonadati</taxon>
        <taxon>Bacteroidota</taxon>
        <taxon>Flavobacteriia</taxon>
        <taxon>Flavobacteriales</taxon>
        <taxon>Flavobacteriaceae</taxon>
        <taxon>Gelidibacter</taxon>
    </lineage>
</organism>
<protein>
    <submittedName>
        <fullName evidence="3">Class I SAM-dependent methyltransferase</fullName>
    </submittedName>
</protein>
<gene>
    <name evidence="3" type="ORF">JEM65_12080</name>
</gene>
<dbReference type="AlphaFoldDB" id="A0A934NIN2"/>
<proteinExistence type="predicted"/>
<dbReference type="RefSeq" id="WP_199599843.1">
    <property type="nucleotide sequence ID" value="NZ_JAEHJZ010000029.1"/>
</dbReference>
<dbReference type="PANTHER" id="PTHR43861:SF3">
    <property type="entry name" value="PUTATIVE (AFU_ORTHOLOGUE AFUA_2G14390)-RELATED"/>
    <property type="match status" value="1"/>
</dbReference>
<sequence length="201" mass="22981">MKESKNNFWNQRYDAEDYVYGTSPNDFFKEQLTKINKGDLLLPAEGEGRNALYAAKQGWNVMAFDSSESGKQKALKLASEHKVAFNYEVKDVLSFKTNERFDVLGLIYAHFPKDIRKSANQYLLQFLKPNGTVIFEAFAKEQLANASGGPKNLDMLFSIEDIQNEFSGLEFELLQQQTIQLNEGEHHKGKAEVIRFVGRKK</sequence>
<evidence type="ECO:0000256" key="1">
    <source>
        <dbReference type="ARBA" id="ARBA00022679"/>
    </source>
</evidence>
<dbReference type="SUPFAM" id="SSF53335">
    <property type="entry name" value="S-adenosyl-L-methionine-dependent methyltransferases"/>
    <property type="match status" value="1"/>
</dbReference>
<dbReference type="InterPro" id="IPR029063">
    <property type="entry name" value="SAM-dependent_MTases_sf"/>
</dbReference>
<comment type="caution">
    <text evidence="3">The sequence shown here is derived from an EMBL/GenBank/DDBJ whole genome shotgun (WGS) entry which is preliminary data.</text>
</comment>
<dbReference type="Proteomes" id="UP000662373">
    <property type="component" value="Unassembled WGS sequence"/>
</dbReference>
<name>A0A934NIN2_9FLAO</name>
<dbReference type="EMBL" id="JAEHJZ010000029">
    <property type="protein sequence ID" value="MBJ7881383.1"/>
    <property type="molecule type" value="Genomic_DNA"/>
</dbReference>
<dbReference type="GO" id="GO:0008168">
    <property type="term" value="F:methyltransferase activity"/>
    <property type="evidence" value="ECO:0007669"/>
    <property type="project" value="UniProtKB-KW"/>
</dbReference>
<dbReference type="GO" id="GO:0032259">
    <property type="term" value="P:methylation"/>
    <property type="evidence" value="ECO:0007669"/>
    <property type="project" value="UniProtKB-KW"/>
</dbReference>
<evidence type="ECO:0000259" key="2">
    <source>
        <dbReference type="Pfam" id="PF13649"/>
    </source>
</evidence>
<keyword evidence="4" id="KW-1185">Reference proteome</keyword>
<dbReference type="PANTHER" id="PTHR43861">
    <property type="entry name" value="TRANS-ACONITATE 2-METHYLTRANSFERASE-RELATED"/>
    <property type="match status" value="1"/>
</dbReference>
<keyword evidence="3" id="KW-0489">Methyltransferase</keyword>
<dbReference type="InterPro" id="IPR041698">
    <property type="entry name" value="Methyltransf_25"/>
</dbReference>
<evidence type="ECO:0000313" key="3">
    <source>
        <dbReference type="EMBL" id="MBJ7881383.1"/>
    </source>
</evidence>
<evidence type="ECO:0000313" key="4">
    <source>
        <dbReference type="Proteomes" id="UP000662373"/>
    </source>
</evidence>
<dbReference type="Pfam" id="PF13649">
    <property type="entry name" value="Methyltransf_25"/>
    <property type="match status" value="1"/>
</dbReference>
<keyword evidence="1" id="KW-0808">Transferase</keyword>